<feature type="domain" description="Cation/H(+) antiporter central" evidence="14">
    <location>
        <begin position="487"/>
        <end position="627"/>
    </location>
</feature>
<keyword evidence="4" id="KW-0813">Transport</keyword>
<dbReference type="AlphaFoldDB" id="A0AAV9DHG6"/>
<evidence type="ECO:0000256" key="7">
    <source>
        <dbReference type="ARBA" id="ARBA00022958"/>
    </source>
</evidence>
<reference evidence="16" key="2">
    <citation type="submission" date="2023-06" db="EMBL/GenBank/DDBJ databases">
        <authorList>
            <person name="Ma L."/>
            <person name="Liu K.-W."/>
            <person name="Li Z."/>
            <person name="Hsiao Y.-Y."/>
            <person name="Qi Y."/>
            <person name="Fu T."/>
            <person name="Tang G."/>
            <person name="Zhang D."/>
            <person name="Sun W.-H."/>
            <person name="Liu D.-K."/>
            <person name="Li Y."/>
            <person name="Chen G.-Z."/>
            <person name="Liu X.-D."/>
            <person name="Liao X.-Y."/>
            <person name="Jiang Y.-T."/>
            <person name="Yu X."/>
            <person name="Hao Y."/>
            <person name="Huang J."/>
            <person name="Zhao X.-W."/>
            <person name="Ke S."/>
            <person name="Chen Y.-Y."/>
            <person name="Wu W.-L."/>
            <person name="Hsu J.-L."/>
            <person name="Lin Y.-F."/>
            <person name="Huang M.-D."/>
            <person name="Li C.-Y."/>
            <person name="Huang L."/>
            <person name="Wang Z.-W."/>
            <person name="Zhao X."/>
            <person name="Zhong W.-Y."/>
            <person name="Peng D.-H."/>
            <person name="Ahmad S."/>
            <person name="Lan S."/>
            <person name="Zhang J.-S."/>
            <person name="Tsai W.-C."/>
            <person name="Van De Peer Y."/>
            <person name="Liu Z.-J."/>
        </authorList>
    </citation>
    <scope>NUCLEOTIDE SEQUENCE</scope>
    <source>
        <strain evidence="16">CP</strain>
        <tissue evidence="16">Leaves</tissue>
    </source>
</reference>
<organism evidence="16 17">
    <name type="scientific">Acorus calamus</name>
    <name type="common">Sweet flag</name>
    <dbReference type="NCBI Taxonomy" id="4465"/>
    <lineage>
        <taxon>Eukaryota</taxon>
        <taxon>Viridiplantae</taxon>
        <taxon>Streptophyta</taxon>
        <taxon>Embryophyta</taxon>
        <taxon>Tracheophyta</taxon>
        <taxon>Spermatophyta</taxon>
        <taxon>Magnoliopsida</taxon>
        <taxon>Liliopsida</taxon>
        <taxon>Acoraceae</taxon>
        <taxon>Acorus</taxon>
    </lineage>
</organism>
<evidence type="ECO:0000256" key="8">
    <source>
        <dbReference type="ARBA" id="ARBA00022989"/>
    </source>
</evidence>
<reference evidence="16" key="1">
    <citation type="journal article" date="2023" name="Nat. Commun.">
        <title>Diploid and tetraploid genomes of Acorus and the evolution of monocots.</title>
        <authorList>
            <person name="Ma L."/>
            <person name="Liu K.W."/>
            <person name="Li Z."/>
            <person name="Hsiao Y.Y."/>
            <person name="Qi Y."/>
            <person name="Fu T."/>
            <person name="Tang G.D."/>
            <person name="Zhang D."/>
            <person name="Sun W.H."/>
            <person name="Liu D.K."/>
            <person name="Li Y."/>
            <person name="Chen G.Z."/>
            <person name="Liu X.D."/>
            <person name="Liao X.Y."/>
            <person name="Jiang Y.T."/>
            <person name="Yu X."/>
            <person name="Hao Y."/>
            <person name="Huang J."/>
            <person name="Zhao X.W."/>
            <person name="Ke S."/>
            <person name="Chen Y.Y."/>
            <person name="Wu W.L."/>
            <person name="Hsu J.L."/>
            <person name="Lin Y.F."/>
            <person name="Huang M.D."/>
            <person name="Li C.Y."/>
            <person name="Huang L."/>
            <person name="Wang Z.W."/>
            <person name="Zhao X."/>
            <person name="Zhong W.Y."/>
            <person name="Peng D.H."/>
            <person name="Ahmad S."/>
            <person name="Lan S."/>
            <person name="Zhang J.S."/>
            <person name="Tsai W.C."/>
            <person name="Van de Peer Y."/>
            <person name="Liu Z.J."/>
        </authorList>
    </citation>
    <scope>NUCLEOTIDE SEQUENCE</scope>
    <source>
        <strain evidence="16">CP</strain>
    </source>
</reference>
<dbReference type="GO" id="GO:0012505">
    <property type="term" value="C:endomembrane system"/>
    <property type="evidence" value="ECO:0007669"/>
    <property type="project" value="TreeGrafter"/>
</dbReference>
<evidence type="ECO:0000256" key="4">
    <source>
        <dbReference type="ARBA" id="ARBA00022448"/>
    </source>
</evidence>
<dbReference type="Pfam" id="PF00999">
    <property type="entry name" value="Na_H_Exchanger"/>
    <property type="match status" value="1"/>
</dbReference>
<feature type="transmembrane region" description="Helical" evidence="12">
    <location>
        <begin position="283"/>
        <end position="304"/>
    </location>
</feature>
<gene>
    <name evidence="16" type="primary">CHX28</name>
    <name evidence="16" type="ORF">QJS10_CPB13g01684</name>
</gene>
<keyword evidence="17" id="KW-1185">Reference proteome</keyword>
<dbReference type="Pfam" id="PF23256">
    <property type="entry name" value="CHX17_2nd"/>
    <property type="match status" value="1"/>
</dbReference>
<comment type="caution">
    <text evidence="16">The sequence shown here is derived from an EMBL/GenBank/DDBJ whole genome shotgun (WGS) entry which is preliminary data.</text>
</comment>
<dbReference type="GO" id="GO:0015297">
    <property type="term" value="F:antiporter activity"/>
    <property type="evidence" value="ECO:0007669"/>
    <property type="project" value="InterPro"/>
</dbReference>
<feature type="transmembrane region" description="Helical" evidence="12">
    <location>
        <begin position="15"/>
        <end position="37"/>
    </location>
</feature>
<name>A0AAV9DHG6_ACOCL</name>
<feature type="transmembrane region" description="Helical" evidence="12">
    <location>
        <begin position="343"/>
        <end position="367"/>
    </location>
</feature>
<evidence type="ECO:0000313" key="16">
    <source>
        <dbReference type="EMBL" id="KAK1300553.1"/>
    </source>
</evidence>
<evidence type="ECO:0000259" key="14">
    <source>
        <dbReference type="Pfam" id="PF23256"/>
    </source>
</evidence>
<dbReference type="InterPro" id="IPR057291">
    <property type="entry name" value="CHX17_2nd"/>
</dbReference>
<evidence type="ECO:0000256" key="6">
    <source>
        <dbReference type="ARBA" id="ARBA00022692"/>
    </source>
</evidence>
<evidence type="ECO:0000259" key="15">
    <source>
        <dbReference type="Pfam" id="PF23259"/>
    </source>
</evidence>
<dbReference type="GO" id="GO:0009941">
    <property type="term" value="C:chloroplast envelope"/>
    <property type="evidence" value="ECO:0007669"/>
    <property type="project" value="UniProtKB-SubCell"/>
</dbReference>
<evidence type="ECO:0000256" key="2">
    <source>
        <dbReference type="ARBA" id="ARBA00004119"/>
    </source>
</evidence>
<evidence type="ECO:0000256" key="11">
    <source>
        <dbReference type="ARBA" id="ARBA00038341"/>
    </source>
</evidence>
<evidence type="ECO:0000256" key="9">
    <source>
        <dbReference type="ARBA" id="ARBA00023065"/>
    </source>
</evidence>
<evidence type="ECO:0000256" key="12">
    <source>
        <dbReference type="SAM" id="Phobius"/>
    </source>
</evidence>
<dbReference type="Proteomes" id="UP001180020">
    <property type="component" value="Unassembled WGS sequence"/>
</dbReference>
<keyword evidence="9" id="KW-0406">Ion transport</keyword>
<feature type="transmembrane region" description="Helical" evidence="12">
    <location>
        <begin position="107"/>
        <end position="128"/>
    </location>
</feature>
<feature type="transmembrane region" description="Helical" evidence="12">
    <location>
        <begin position="373"/>
        <end position="394"/>
    </location>
</feature>
<keyword evidence="7" id="KW-0630">Potassium</keyword>
<feature type="transmembrane region" description="Helical" evidence="12">
    <location>
        <begin position="244"/>
        <end position="277"/>
    </location>
</feature>
<dbReference type="InterPro" id="IPR050794">
    <property type="entry name" value="CPA2_transporter"/>
</dbReference>
<evidence type="ECO:0000256" key="10">
    <source>
        <dbReference type="ARBA" id="ARBA00023136"/>
    </source>
</evidence>
<evidence type="ECO:0000256" key="3">
    <source>
        <dbReference type="ARBA" id="ARBA00004141"/>
    </source>
</evidence>
<dbReference type="EMBL" id="JAUJYO010000013">
    <property type="protein sequence ID" value="KAK1300553.1"/>
    <property type="molecule type" value="Genomic_DNA"/>
</dbReference>
<dbReference type="Gene3D" id="1.20.1530.20">
    <property type="match status" value="1"/>
</dbReference>
<protein>
    <submittedName>
        <fullName evidence="16">Cation/H(+) antiporter 28</fullName>
    </submittedName>
</protein>
<dbReference type="InterPro" id="IPR038770">
    <property type="entry name" value="Na+/solute_symporter_sf"/>
</dbReference>
<dbReference type="GO" id="GO:1902600">
    <property type="term" value="P:proton transmembrane transport"/>
    <property type="evidence" value="ECO:0007669"/>
    <property type="project" value="InterPro"/>
</dbReference>
<dbReference type="PANTHER" id="PTHR32468:SF145">
    <property type="entry name" value="CATION_H(+) ANTIPORTER 28"/>
    <property type="match status" value="1"/>
</dbReference>
<dbReference type="InterPro" id="IPR057290">
    <property type="entry name" value="CHX17_C"/>
</dbReference>
<feature type="transmembrane region" description="Helical" evidence="12">
    <location>
        <begin position="406"/>
        <end position="426"/>
    </location>
</feature>
<dbReference type="GO" id="GO:0016020">
    <property type="term" value="C:membrane"/>
    <property type="evidence" value="ECO:0007669"/>
    <property type="project" value="UniProtKB-SubCell"/>
</dbReference>
<sequence>MSVGGVLCSSFGDSALSAVTIDICITLIILFLLCKLTHLLLRRLRLPRIISELLVGLVVGNISALEALLVSKDAFIILSLWTRFGLSAYLFIVGLEMDPFHLLTPPPSWEAIIAYSGIATSALAALALRSLLDPSLARSALASLAFAAAAANTSSPILTRLTTSLKIERSSLGRLVVSIGIIADMVSTALMVVLAAFDVEDGSSGLGRVLFLVFESVLVYRAGPRAVKWVEDRNPAGKPLKGSHLALSCALIALPFMLVRLSGFDLMVASFVIGLALPRDGRVSRLLIAKVNYLLSSLCFPLYLCHVGMNAKLRSLAGPFVEVGAKGATREVPGSVWRAPIKFAVLGAVGVVAKGSGPVFASLISGLHVSEAAAIGLLLMVCGHYHLFLTLTAFENKMISINTYTVVVLFVMGTIVAARVAVAIIVRRVRRQSATGRLMALQWTEPYDELRVVFCLHGPHNVPAAVHVIESLRGGGVGDDAAAPPPVVYAMDLIKLNERVAATMITAEEDGEEAVTVADEEVAELREQIGMGIAAYERECEGEVRVRRTIAVSELESMHEDVCNAAEELAATLIVLPFHKRIRVDGGMDASADVGFQTVNQKVLRHAPCSVAILVDRGLARVRQASASIATVQVAVVFIGGRDDREALAYAERIVGHPGMSVTVVRFMPDASACIGEEDDDGGADDARVLAAIVEREAEAEADEECFAGFYERNMEGERVGYVEKRVGSGADTVAMLRAIEGMYELFVVGRGARGAAAAMTSGMGDWEECPELGPIGDVIASSDFSVTASVLVVQQHRNRKGRHNSVDEDFSIL</sequence>
<keyword evidence="10 12" id="KW-0472">Membrane</keyword>
<keyword evidence="8 12" id="KW-1133">Transmembrane helix</keyword>
<dbReference type="InterPro" id="IPR006153">
    <property type="entry name" value="Cation/H_exchanger_TM"/>
</dbReference>
<dbReference type="Gene3D" id="3.40.50.12370">
    <property type="match status" value="1"/>
</dbReference>
<evidence type="ECO:0000259" key="13">
    <source>
        <dbReference type="Pfam" id="PF00999"/>
    </source>
</evidence>
<comment type="subcellular location">
    <subcellularLocation>
        <location evidence="3">Membrane</location>
        <topology evidence="3">Multi-pass membrane protein</topology>
    </subcellularLocation>
    <subcellularLocation>
        <location evidence="2">Plastid</location>
        <location evidence="2">Chloroplast envelope</location>
    </subcellularLocation>
</comment>
<dbReference type="Pfam" id="PF23259">
    <property type="entry name" value="CHX17_C"/>
    <property type="match status" value="1"/>
</dbReference>
<evidence type="ECO:0000256" key="5">
    <source>
        <dbReference type="ARBA" id="ARBA00022538"/>
    </source>
</evidence>
<feature type="transmembrane region" description="Helical" evidence="12">
    <location>
        <begin position="75"/>
        <end position="95"/>
    </location>
</feature>
<feature type="domain" description="Cation/H(+) antiporter C-terminal" evidence="15">
    <location>
        <begin position="632"/>
        <end position="797"/>
    </location>
</feature>
<comment type="function">
    <text evidence="1">May function as sodium-coupled metabolite transporter across the chloroplast envelope.</text>
</comment>
<accession>A0AAV9DHG6</accession>
<dbReference type="PANTHER" id="PTHR32468">
    <property type="entry name" value="CATION/H + ANTIPORTER"/>
    <property type="match status" value="1"/>
</dbReference>
<proteinExistence type="inferred from homology"/>
<feature type="transmembrane region" description="Helical" evidence="12">
    <location>
        <begin position="175"/>
        <end position="197"/>
    </location>
</feature>
<dbReference type="GO" id="GO:0006813">
    <property type="term" value="P:potassium ion transport"/>
    <property type="evidence" value="ECO:0007669"/>
    <property type="project" value="UniProtKB-KW"/>
</dbReference>
<evidence type="ECO:0000313" key="17">
    <source>
        <dbReference type="Proteomes" id="UP001180020"/>
    </source>
</evidence>
<comment type="similarity">
    <text evidence="11">Belongs to the monovalent cation:proton antiporter 2 (CPA2) transporter (TC 2.A.37) family. CHX (TC 2.A.37.4) subfamily.</text>
</comment>
<feature type="domain" description="Cation/H+ exchanger transmembrane" evidence="13">
    <location>
        <begin position="29"/>
        <end position="426"/>
    </location>
</feature>
<keyword evidence="5" id="KW-0633">Potassium transport</keyword>
<dbReference type="GO" id="GO:0006885">
    <property type="term" value="P:regulation of pH"/>
    <property type="evidence" value="ECO:0007669"/>
    <property type="project" value="TreeGrafter"/>
</dbReference>
<evidence type="ECO:0000256" key="1">
    <source>
        <dbReference type="ARBA" id="ARBA00003198"/>
    </source>
</evidence>
<keyword evidence="6 12" id="KW-0812">Transmembrane</keyword>